<reference evidence="1 2" key="1">
    <citation type="submission" date="2020-01" db="EMBL/GenBank/DDBJ databases">
        <title>Draft genome sequence of Aspergillus udagawae IFM 46972.</title>
        <authorList>
            <person name="Takahashi H."/>
            <person name="Yaguchi T."/>
        </authorList>
    </citation>
    <scope>NUCLEOTIDE SEQUENCE [LARGE SCALE GENOMIC DNA]</scope>
    <source>
        <strain evidence="1 2">IFM 46972</strain>
    </source>
</reference>
<name>A0A8H3NF42_9EURO</name>
<dbReference type="EMBL" id="BLKC01000015">
    <property type="protein sequence ID" value="GFF30570.1"/>
    <property type="molecule type" value="Genomic_DNA"/>
</dbReference>
<protein>
    <submittedName>
        <fullName evidence="1">Uncharacterized protein</fullName>
    </submittedName>
</protein>
<accession>A0A8H3NF42</accession>
<dbReference type="AlphaFoldDB" id="A0A8H3NF42"/>
<proteinExistence type="predicted"/>
<evidence type="ECO:0000313" key="1">
    <source>
        <dbReference type="EMBL" id="GFF30570.1"/>
    </source>
</evidence>
<evidence type="ECO:0000313" key="2">
    <source>
        <dbReference type="Proteomes" id="UP000465221"/>
    </source>
</evidence>
<sequence>MSHNKATLQGDFHILPNLSEGMIIGTDACQQNRMIIDFTTGTISINGHKVHATASKPKLPLSRKKRSVYAATAMTIQPNRGAPLPVRFSKHISQDTTILQLSPVPQVDTSHDSFGSLPYALISTQNTLLPYANMGDAQIRIRKGQLLGYVSIPGETAHTEKTINLIGRLHDDETSGTATVLNTLSSDLDDAPIPGTIESPQVDPTLALDADVSDHWGTEYSIRTWHWQIQRWHTHAHPIQR</sequence>
<dbReference type="InterPro" id="IPR021109">
    <property type="entry name" value="Peptidase_aspartic_dom_sf"/>
</dbReference>
<comment type="caution">
    <text evidence="1">The sequence shown here is derived from an EMBL/GenBank/DDBJ whole genome shotgun (WGS) entry which is preliminary data.</text>
</comment>
<gene>
    <name evidence="1" type="ORF">IFM46972_02957</name>
</gene>
<dbReference type="Gene3D" id="2.40.70.10">
    <property type="entry name" value="Acid Proteases"/>
    <property type="match status" value="1"/>
</dbReference>
<dbReference type="Proteomes" id="UP000465221">
    <property type="component" value="Unassembled WGS sequence"/>
</dbReference>
<organism evidence="1 2">
    <name type="scientific">Aspergillus udagawae</name>
    <dbReference type="NCBI Taxonomy" id="91492"/>
    <lineage>
        <taxon>Eukaryota</taxon>
        <taxon>Fungi</taxon>
        <taxon>Dikarya</taxon>
        <taxon>Ascomycota</taxon>
        <taxon>Pezizomycotina</taxon>
        <taxon>Eurotiomycetes</taxon>
        <taxon>Eurotiomycetidae</taxon>
        <taxon>Eurotiales</taxon>
        <taxon>Aspergillaceae</taxon>
        <taxon>Aspergillus</taxon>
        <taxon>Aspergillus subgen. Fumigati</taxon>
    </lineage>
</organism>